<evidence type="ECO:0000313" key="2">
    <source>
        <dbReference type="Proteomes" id="UP000028990"/>
    </source>
</evidence>
<dbReference type="Proteomes" id="UP000028990">
    <property type="component" value="Unassembled WGS sequence"/>
</dbReference>
<organism evidence="1 2">
    <name type="scientific">Fukomys damarensis</name>
    <name type="common">Damaraland mole rat</name>
    <name type="synonym">Cryptomys damarensis</name>
    <dbReference type="NCBI Taxonomy" id="885580"/>
    <lineage>
        <taxon>Eukaryota</taxon>
        <taxon>Metazoa</taxon>
        <taxon>Chordata</taxon>
        <taxon>Craniata</taxon>
        <taxon>Vertebrata</taxon>
        <taxon>Euteleostomi</taxon>
        <taxon>Mammalia</taxon>
        <taxon>Eutheria</taxon>
        <taxon>Euarchontoglires</taxon>
        <taxon>Glires</taxon>
        <taxon>Rodentia</taxon>
        <taxon>Hystricomorpha</taxon>
        <taxon>Bathyergidae</taxon>
        <taxon>Fukomys</taxon>
    </lineage>
</organism>
<evidence type="ECO:0000313" key="1">
    <source>
        <dbReference type="EMBL" id="KFO25974.1"/>
    </source>
</evidence>
<name>A0A091D1K3_FUKDA</name>
<protein>
    <submittedName>
        <fullName evidence="1">SH2 domain-containing protein 4B</fullName>
    </submittedName>
</protein>
<keyword evidence="2" id="KW-1185">Reference proteome</keyword>
<reference evidence="1 2" key="1">
    <citation type="submission" date="2013-11" db="EMBL/GenBank/DDBJ databases">
        <title>The Damaraland mole rat (Fukomys damarensis) genome and evolution of African mole rats.</title>
        <authorList>
            <person name="Gladyshev V.N."/>
            <person name="Fang X."/>
        </authorList>
    </citation>
    <scope>NUCLEOTIDE SEQUENCE [LARGE SCALE GENOMIC DNA]</scope>
    <source>
        <tissue evidence="1">Liver</tissue>
    </source>
</reference>
<dbReference type="AlphaFoldDB" id="A0A091D1K3"/>
<dbReference type="EMBL" id="KN123270">
    <property type="protein sequence ID" value="KFO25974.1"/>
    <property type="molecule type" value="Genomic_DNA"/>
</dbReference>
<proteinExistence type="predicted"/>
<gene>
    <name evidence="1" type="ORF">H920_12627</name>
</gene>
<sequence length="196" mass="22167">MEVQTYTSSMCHRHRTFIMVMTGPRGVLNGGVEWSDQIPGGVRHSEKAKERMTEMQQTWGLNVGRQKEAEITKKFWDALANEKSWILAEKWKVETEDPKAAKILEECVSTRNSRKLCVPPDLTEADFSCDVVALNTEAPKSQVKIPFADHFVIKMENPHKPTHCIFNPQLLLSIHPKTQLAVGLKTQEDAIKAVSL</sequence>
<accession>A0A091D1K3</accession>